<protein>
    <submittedName>
        <fullName evidence="2">DUF962 domain-containing protein</fullName>
    </submittedName>
</protein>
<dbReference type="Pfam" id="PF06127">
    <property type="entry name" value="Mpo1-like"/>
    <property type="match status" value="1"/>
</dbReference>
<keyword evidence="1" id="KW-0812">Transmembrane</keyword>
<comment type="caution">
    <text evidence="2">The sequence shown here is derived from an EMBL/GenBank/DDBJ whole genome shotgun (WGS) entry which is preliminary data.</text>
</comment>
<reference evidence="2 3" key="1">
    <citation type="submission" date="2019-04" db="EMBL/GenBank/DDBJ databases">
        <title>Pedobacter sp. RP-3-15 sp. nov., isolated from Arctic soil.</title>
        <authorList>
            <person name="Dahal R.H."/>
            <person name="Kim D.-U."/>
        </authorList>
    </citation>
    <scope>NUCLEOTIDE SEQUENCE [LARGE SCALE GENOMIC DNA]</scope>
    <source>
        <strain evidence="2 3">RP-3-15</strain>
    </source>
</reference>
<keyword evidence="3" id="KW-1185">Reference proteome</keyword>
<keyword evidence="1" id="KW-1133">Transmembrane helix</keyword>
<proteinExistence type="predicted"/>
<dbReference type="InterPro" id="IPR009305">
    <property type="entry name" value="Mpo1-like"/>
</dbReference>
<dbReference type="OrthoDB" id="5515308at2"/>
<dbReference type="GO" id="GO:0046521">
    <property type="term" value="P:sphingoid catabolic process"/>
    <property type="evidence" value="ECO:0007669"/>
    <property type="project" value="TreeGrafter"/>
</dbReference>
<sequence length="173" mass="19950">MKKQNTAVQAEPKKEVDVLFDKYAESHQNHSNEVIHWICVPLIVFSLLGLVWAIPFPRLAFLGKYADYLNWASFLIAFSVYYYYKLSPVLSYLMLILICIMSYGIVSIEQWANNGGPAMWLVFTVIFVLAWIGQFIGHKIEGKKPSFLDDVKFLLIGPIWLLHSICKKIGLRY</sequence>
<feature type="transmembrane region" description="Helical" evidence="1">
    <location>
        <begin position="118"/>
        <end position="137"/>
    </location>
</feature>
<dbReference type="PANTHER" id="PTHR28026">
    <property type="entry name" value="DUF962 DOMAIN PROTEIN (AFU_ORTHOLOGUE AFUA_8G05310)"/>
    <property type="match status" value="1"/>
</dbReference>
<feature type="transmembrane region" description="Helical" evidence="1">
    <location>
        <begin position="68"/>
        <end position="84"/>
    </location>
</feature>
<evidence type="ECO:0000313" key="2">
    <source>
        <dbReference type="EMBL" id="TKC07078.1"/>
    </source>
</evidence>
<organism evidence="2 3">
    <name type="scientific">Pedobacter frigoris</name>
    <dbReference type="NCBI Taxonomy" id="2571272"/>
    <lineage>
        <taxon>Bacteria</taxon>
        <taxon>Pseudomonadati</taxon>
        <taxon>Bacteroidota</taxon>
        <taxon>Sphingobacteriia</taxon>
        <taxon>Sphingobacteriales</taxon>
        <taxon>Sphingobacteriaceae</taxon>
        <taxon>Pedobacter</taxon>
    </lineage>
</organism>
<keyword evidence="1" id="KW-0472">Membrane</keyword>
<feature type="transmembrane region" description="Helical" evidence="1">
    <location>
        <begin position="89"/>
        <end position="106"/>
    </location>
</feature>
<gene>
    <name evidence="2" type="ORF">FA047_07410</name>
</gene>
<dbReference type="RefSeq" id="WP_136835347.1">
    <property type="nucleotide sequence ID" value="NZ_SWBQ01000002.1"/>
</dbReference>
<feature type="transmembrane region" description="Helical" evidence="1">
    <location>
        <begin position="34"/>
        <end position="56"/>
    </location>
</feature>
<evidence type="ECO:0000313" key="3">
    <source>
        <dbReference type="Proteomes" id="UP000307244"/>
    </source>
</evidence>
<dbReference type="EMBL" id="SWBQ01000002">
    <property type="protein sequence ID" value="TKC07078.1"/>
    <property type="molecule type" value="Genomic_DNA"/>
</dbReference>
<dbReference type="Proteomes" id="UP000307244">
    <property type="component" value="Unassembled WGS sequence"/>
</dbReference>
<dbReference type="AlphaFoldDB" id="A0A4V6WN47"/>
<dbReference type="GO" id="GO:0016020">
    <property type="term" value="C:membrane"/>
    <property type="evidence" value="ECO:0007669"/>
    <property type="project" value="GOC"/>
</dbReference>
<dbReference type="PANTHER" id="PTHR28026:SF9">
    <property type="entry name" value="2-HYDROXY-PALMITIC ACID DIOXYGENASE MPO1"/>
    <property type="match status" value="1"/>
</dbReference>
<name>A0A4V6WN47_9SPHI</name>
<evidence type="ECO:0000256" key="1">
    <source>
        <dbReference type="SAM" id="Phobius"/>
    </source>
</evidence>
<accession>A0A4V6WN47</accession>